<feature type="domain" description="Mannosyl-glycoprotein endo-beta-N-acetylglucosamidase-like" evidence="3">
    <location>
        <begin position="15"/>
        <end position="59"/>
    </location>
</feature>
<evidence type="ECO:0000313" key="4">
    <source>
        <dbReference type="EMBL" id="AIA90369.1"/>
    </source>
</evidence>
<protein>
    <submittedName>
        <fullName evidence="4">Glucosaminidase</fullName>
    </submittedName>
</protein>
<dbReference type="InterPro" id="IPR002901">
    <property type="entry name" value="MGlyc_endo_b_GlcNAc-like_dom"/>
</dbReference>
<proteinExistence type="inferred from homology"/>
<evidence type="ECO:0000256" key="1">
    <source>
        <dbReference type="ARBA" id="ARBA00010266"/>
    </source>
</evidence>
<accession>A0A060C587</accession>
<dbReference type="InterPro" id="IPR051056">
    <property type="entry name" value="Glycosyl_Hydrolase_73"/>
</dbReference>
<dbReference type="GO" id="GO:0004040">
    <property type="term" value="F:amidase activity"/>
    <property type="evidence" value="ECO:0007669"/>
    <property type="project" value="InterPro"/>
</dbReference>
<dbReference type="AlphaFoldDB" id="A0A060C587"/>
<organism evidence="4">
    <name type="scientific">uncultured Lactobacillus sp</name>
    <dbReference type="NCBI Taxonomy" id="153152"/>
    <lineage>
        <taxon>Bacteria</taxon>
        <taxon>Bacillati</taxon>
        <taxon>Bacillota</taxon>
        <taxon>Bacilli</taxon>
        <taxon>Lactobacillales</taxon>
        <taxon>Lactobacillaceae</taxon>
        <taxon>Lactobacillus</taxon>
        <taxon>environmental samples</taxon>
    </lineage>
</organism>
<dbReference type="EMBL" id="KF123069">
    <property type="protein sequence ID" value="AIA90369.1"/>
    <property type="molecule type" value="Genomic_DNA"/>
</dbReference>
<sequence length="66" mass="7562">MIIRKKKAFIEQILPAAQQQQEQHHILTSITLAQAALESDWGQSQLASKYHNLFGIKKAIKQIQSY</sequence>
<keyword evidence="2" id="KW-0378">Hydrolase</keyword>
<dbReference type="Gene3D" id="1.10.530.10">
    <property type="match status" value="1"/>
</dbReference>
<dbReference type="PANTHER" id="PTHR33308">
    <property type="entry name" value="PEPTIDOGLYCAN HYDROLASE FLGJ"/>
    <property type="match status" value="1"/>
</dbReference>
<dbReference type="PANTHER" id="PTHR33308:SF9">
    <property type="entry name" value="PEPTIDOGLYCAN HYDROLASE FLGJ"/>
    <property type="match status" value="1"/>
</dbReference>
<reference evidence="4" key="1">
    <citation type="journal article" date="2013" name="Environ. Microbiol.">
        <title>Seasonally variable intestinal metagenomes of the red palm weevil (Rhynchophorus ferrugineus).</title>
        <authorList>
            <person name="Jia S."/>
            <person name="Zhang X."/>
            <person name="Zhang G."/>
            <person name="Yin A."/>
            <person name="Zhang S."/>
            <person name="Li F."/>
            <person name="Wang L."/>
            <person name="Zhao D."/>
            <person name="Yun Q."/>
            <person name="Tala"/>
            <person name="Wang J."/>
            <person name="Sun G."/>
            <person name="Baabdullah M."/>
            <person name="Yu X."/>
            <person name="Hu S."/>
            <person name="Al-Mssallem I.S."/>
            <person name="Yu J."/>
        </authorList>
    </citation>
    <scope>NUCLEOTIDE SEQUENCE</scope>
</reference>
<dbReference type="Pfam" id="PF01832">
    <property type="entry name" value="Glucosaminidase"/>
    <property type="match status" value="1"/>
</dbReference>
<evidence type="ECO:0000256" key="2">
    <source>
        <dbReference type="ARBA" id="ARBA00022801"/>
    </source>
</evidence>
<name>A0A060C587_9LACO</name>
<evidence type="ECO:0000259" key="3">
    <source>
        <dbReference type="Pfam" id="PF01832"/>
    </source>
</evidence>
<comment type="similarity">
    <text evidence="1">Belongs to the glycosyl hydrolase 73 family.</text>
</comment>